<accession>A0A6A3VJR0</accession>
<organism evidence="1 2">
    <name type="scientific">Phytophthora fragariae</name>
    <dbReference type="NCBI Taxonomy" id="53985"/>
    <lineage>
        <taxon>Eukaryota</taxon>
        <taxon>Sar</taxon>
        <taxon>Stramenopiles</taxon>
        <taxon>Oomycota</taxon>
        <taxon>Peronosporomycetes</taxon>
        <taxon>Peronosporales</taxon>
        <taxon>Peronosporaceae</taxon>
        <taxon>Phytophthora</taxon>
    </lineage>
</organism>
<dbReference type="Proteomes" id="UP000433483">
    <property type="component" value="Unassembled WGS sequence"/>
</dbReference>
<name>A0A6A3VJR0_9STRA</name>
<protein>
    <submittedName>
        <fullName evidence="1">Uncharacterized protein</fullName>
    </submittedName>
</protein>
<keyword evidence="2" id="KW-1185">Reference proteome</keyword>
<gene>
    <name evidence="1" type="ORF">PF005_g28979</name>
</gene>
<proteinExistence type="predicted"/>
<comment type="caution">
    <text evidence="1">The sequence shown here is derived from an EMBL/GenBank/DDBJ whole genome shotgun (WGS) entry which is preliminary data.</text>
</comment>
<feature type="non-terminal residue" evidence="1">
    <location>
        <position position="99"/>
    </location>
</feature>
<dbReference type="AlphaFoldDB" id="A0A6A3VJR0"/>
<sequence>METRCEVCYDESPKRHDFKTVKLVSSCNPRKSSCQEADGTAAVNLASASGPRKRSGGEVGVGVRATEPKLMWSSGGEVGVGVQPKEVKLPRSRDGAVGV</sequence>
<evidence type="ECO:0000313" key="2">
    <source>
        <dbReference type="Proteomes" id="UP000433483"/>
    </source>
</evidence>
<evidence type="ECO:0000313" key="1">
    <source>
        <dbReference type="EMBL" id="KAE9166962.1"/>
    </source>
</evidence>
<dbReference type="EMBL" id="QXGB01004249">
    <property type="protein sequence ID" value="KAE9166962.1"/>
    <property type="molecule type" value="Genomic_DNA"/>
</dbReference>
<reference evidence="1 2" key="1">
    <citation type="submission" date="2018-08" db="EMBL/GenBank/DDBJ databases">
        <title>Genomic investigation of the strawberry pathogen Phytophthora fragariae indicates pathogenicity is determined by transcriptional variation in three key races.</title>
        <authorList>
            <person name="Adams T.M."/>
            <person name="Armitage A.D."/>
            <person name="Sobczyk M.K."/>
            <person name="Bates H.J."/>
            <person name="Dunwell J.M."/>
            <person name="Nellist C.F."/>
            <person name="Harrison R.J."/>
        </authorList>
    </citation>
    <scope>NUCLEOTIDE SEQUENCE [LARGE SCALE GENOMIC DNA]</scope>
    <source>
        <strain evidence="1 2">NOV-27</strain>
    </source>
</reference>